<accession>A0A8S9SN34</accession>
<comment type="caution">
    <text evidence="1">The sequence shown here is derived from an EMBL/GenBank/DDBJ whole genome shotgun (WGS) entry which is preliminary data.</text>
</comment>
<name>A0A8S9SN34_BRACR</name>
<gene>
    <name evidence="1" type="ORF">F2Q69_00037788</name>
</gene>
<dbReference type="AlphaFoldDB" id="A0A8S9SN34"/>
<evidence type="ECO:0000313" key="1">
    <source>
        <dbReference type="EMBL" id="KAF3602996.1"/>
    </source>
</evidence>
<dbReference type="Proteomes" id="UP000712600">
    <property type="component" value="Unassembled WGS sequence"/>
</dbReference>
<protein>
    <submittedName>
        <fullName evidence="1">Uncharacterized protein</fullName>
    </submittedName>
</protein>
<proteinExistence type="predicted"/>
<reference evidence="1" key="1">
    <citation type="submission" date="2019-12" db="EMBL/GenBank/DDBJ databases">
        <title>Genome sequencing and annotation of Brassica cretica.</title>
        <authorList>
            <person name="Studholme D.J."/>
            <person name="Sarris P."/>
        </authorList>
    </citation>
    <scope>NUCLEOTIDE SEQUENCE</scope>
    <source>
        <strain evidence="1">PFS-109/04</strain>
        <tissue evidence="1">Leaf</tissue>
    </source>
</reference>
<sequence length="74" mass="8251">MLVLFGSVRFRSTHQHKRVSGSGGVASSTDQGMFANRLPEAFLMGTLLFLVLASGECTTTQESFNRKKETWRLQ</sequence>
<evidence type="ECO:0000313" key="2">
    <source>
        <dbReference type="Proteomes" id="UP000712600"/>
    </source>
</evidence>
<organism evidence="1 2">
    <name type="scientific">Brassica cretica</name>
    <name type="common">Mustard</name>
    <dbReference type="NCBI Taxonomy" id="69181"/>
    <lineage>
        <taxon>Eukaryota</taxon>
        <taxon>Viridiplantae</taxon>
        <taxon>Streptophyta</taxon>
        <taxon>Embryophyta</taxon>
        <taxon>Tracheophyta</taxon>
        <taxon>Spermatophyta</taxon>
        <taxon>Magnoliopsida</taxon>
        <taxon>eudicotyledons</taxon>
        <taxon>Gunneridae</taxon>
        <taxon>Pentapetalae</taxon>
        <taxon>rosids</taxon>
        <taxon>malvids</taxon>
        <taxon>Brassicales</taxon>
        <taxon>Brassicaceae</taxon>
        <taxon>Brassiceae</taxon>
        <taxon>Brassica</taxon>
    </lineage>
</organism>
<dbReference type="EMBL" id="QGKX02000004">
    <property type="protein sequence ID" value="KAF3602996.1"/>
    <property type="molecule type" value="Genomic_DNA"/>
</dbReference>